<proteinExistence type="predicted"/>
<accession>A0A6A6X7D2</accession>
<feature type="non-terminal residue" evidence="2">
    <location>
        <position position="1"/>
    </location>
</feature>
<evidence type="ECO:0000313" key="2">
    <source>
        <dbReference type="EMBL" id="KAF2792430.1"/>
    </source>
</evidence>
<reference evidence="2" key="1">
    <citation type="journal article" date="2020" name="Stud. Mycol.">
        <title>101 Dothideomycetes genomes: a test case for predicting lifestyles and emergence of pathogens.</title>
        <authorList>
            <person name="Haridas S."/>
            <person name="Albert R."/>
            <person name="Binder M."/>
            <person name="Bloem J."/>
            <person name="Labutti K."/>
            <person name="Salamov A."/>
            <person name="Andreopoulos B."/>
            <person name="Baker S."/>
            <person name="Barry K."/>
            <person name="Bills G."/>
            <person name="Bluhm B."/>
            <person name="Cannon C."/>
            <person name="Castanera R."/>
            <person name="Culley D."/>
            <person name="Daum C."/>
            <person name="Ezra D."/>
            <person name="Gonzalez J."/>
            <person name="Henrissat B."/>
            <person name="Kuo A."/>
            <person name="Liang C."/>
            <person name="Lipzen A."/>
            <person name="Lutzoni F."/>
            <person name="Magnuson J."/>
            <person name="Mondo S."/>
            <person name="Nolan M."/>
            <person name="Ohm R."/>
            <person name="Pangilinan J."/>
            <person name="Park H.-J."/>
            <person name="Ramirez L."/>
            <person name="Alfaro M."/>
            <person name="Sun H."/>
            <person name="Tritt A."/>
            <person name="Yoshinaga Y."/>
            <person name="Zwiers L.-H."/>
            <person name="Turgeon B."/>
            <person name="Goodwin S."/>
            <person name="Spatafora J."/>
            <person name="Crous P."/>
            <person name="Grigoriev I."/>
        </authorList>
    </citation>
    <scope>NUCLEOTIDE SEQUENCE</scope>
    <source>
        <strain evidence="2">CBS 109.77</strain>
    </source>
</reference>
<organism evidence="2 3">
    <name type="scientific">Melanomma pulvis-pyrius CBS 109.77</name>
    <dbReference type="NCBI Taxonomy" id="1314802"/>
    <lineage>
        <taxon>Eukaryota</taxon>
        <taxon>Fungi</taxon>
        <taxon>Dikarya</taxon>
        <taxon>Ascomycota</taxon>
        <taxon>Pezizomycotina</taxon>
        <taxon>Dothideomycetes</taxon>
        <taxon>Pleosporomycetidae</taxon>
        <taxon>Pleosporales</taxon>
        <taxon>Melanommataceae</taxon>
        <taxon>Melanomma</taxon>
    </lineage>
</organism>
<evidence type="ECO:0000313" key="3">
    <source>
        <dbReference type="Proteomes" id="UP000799757"/>
    </source>
</evidence>
<dbReference type="Proteomes" id="UP000799757">
    <property type="component" value="Unassembled WGS sequence"/>
</dbReference>
<name>A0A6A6X7D2_9PLEO</name>
<gene>
    <name evidence="2" type="ORF">K505DRAFT_326163</name>
</gene>
<dbReference type="EMBL" id="MU001970">
    <property type="protein sequence ID" value="KAF2792430.1"/>
    <property type="molecule type" value="Genomic_DNA"/>
</dbReference>
<keyword evidence="1" id="KW-1133">Transmembrane helix</keyword>
<keyword evidence="1" id="KW-0472">Membrane</keyword>
<sequence>PKLSFCNSHNVPRKKYPILSTQLGQWKSVLAQAFALQEYAGTLVFVLTFGSKGNGIWPVGILMVQIGGYLHLWWR</sequence>
<dbReference type="AlphaFoldDB" id="A0A6A6X7D2"/>
<protein>
    <submittedName>
        <fullName evidence="2">Uncharacterized protein</fullName>
    </submittedName>
</protein>
<feature type="transmembrane region" description="Helical" evidence="1">
    <location>
        <begin position="55"/>
        <end position="74"/>
    </location>
</feature>
<keyword evidence="1" id="KW-0812">Transmembrane</keyword>
<evidence type="ECO:0000256" key="1">
    <source>
        <dbReference type="SAM" id="Phobius"/>
    </source>
</evidence>
<keyword evidence="3" id="KW-1185">Reference proteome</keyword>